<feature type="binding site" evidence="8">
    <location>
        <position position="243"/>
    </location>
    <ligand>
        <name>Mg(2+)</name>
        <dbReference type="ChEBI" id="CHEBI:18420"/>
    </ligand>
</feature>
<dbReference type="GO" id="GO:0005737">
    <property type="term" value="C:cytoplasm"/>
    <property type="evidence" value="ECO:0007669"/>
    <property type="project" value="TreeGrafter"/>
</dbReference>
<dbReference type="Pfam" id="PF13344">
    <property type="entry name" value="Hydrolase_6"/>
    <property type="match status" value="1"/>
</dbReference>
<organism evidence="9 10">
    <name type="scientific">Tuber aestivum</name>
    <name type="common">summer truffle</name>
    <dbReference type="NCBI Taxonomy" id="59557"/>
    <lineage>
        <taxon>Eukaryota</taxon>
        <taxon>Fungi</taxon>
        <taxon>Dikarya</taxon>
        <taxon>Ascomycota</taxon>
        <taxon>Pezizomycotina</taxon>
        <taxon>Pezizomycetes</taxon>
        <taxon>Pezizales</taxon>
        <taxon>Tuberaceae</taxon>
        <taxon>Tuber</taxon>
    </lineage>
</organism>
<evidence type="ECO:0000313" key="10">
    <source>
        <dbReference type="Proteomes" id="UP001412239"/>
    </source>
</evidence>
<feature type="binding site" evidence="8">
    <location>
        <position position="26"/>
    </location>
    <ligand>
        <name>Mg(2+)</name>
        <dbReference type="ChEBI" id="CHEBI:18420"/>
    </ligand>
</feature>
<dbReference type="Gene3D" id="3.40.50.1000">
    <property type="entry name" value="HAD superfamily/HAD-like"/>
    <property type="match status" value="2"/>
</dbReference>
<dbReference type="PANTHER" id="PTHR19288">
    <property type="entry name" value="4-NITROPHENYLPHOSPHATASE-RELATED"/>
    <property type="match status" value="1"/>
</dbReference>
<dbReference type="PIRSF" id="PIRSF000915">
    <property type="entry name" value="PGP-type_phosphatase"/>
    <property type="match status" value="1"/>
</dbReference>
<name>A0A292PUV8_9PEZI</name>
<gene>
    <name evidence="9" type="ORF">GSTUAT00005325001</name>
</gene>
<evidence type="ECO:0000256" key="8">
    <source>
        <dbReference type="PIRSR" id="PIRSR000915-3"/>
    </source>
</evidence>
<feature type="binding site" evidence="8">
    <location>
        <position position="28"/>
    </location>
    <ligand>
        <name>Mg(2+)</name>
        <dbReference type="ChEBI" id="CHEBI:18420"/>
    </ligand>
</feature>
<dbReference type="GO" id="GO:0008967">
    <property type="term" value="F:phosphoglycolate phosphatase activity"/>
    <property type="evidence" value="ECO:0007669"/>
    <property type="project" value="TreeGrafter"/>
</dbReference>
<dbReference type="AlphaFoldDB" id="A0A292PUV8"/>
<dbReference type="InterPro" id="IPR023214">
    <property type="entry name" value="HAD_sf"/>
</dbReference>
<evidence type="ECO:0000256" key="2">
    <source>
        <dbReference type="ARBA" id="ARBA00050247"/>
    </source>
</evidence>
<dbReference type="NCBIfam" id="TIGR01452">
    <property type="entry name" value="PGP_euk"/>
    <property type="match status" value="1"/>
</dbReference>
<dbReference type="GO" id="GO:0004035">
    <property type="term" value="F:alkaline phosphatase activity"/>
    <property type="evidence" value="ECO:0007669"/>
    <property type="project" value="UniProtKB-ARBA"/>
</dbReference>
<dbReference type="FunFam" id="3.40.50.1000:FF:000039">
    <property type="entry name" value="Phosphoglycolate phosphatase"/>
    <property type="match status" value="1"/>
</dbReference>
<evidence type="ECO:0000256" key="5">
    <source>
        <dbReference type="PIRNR" id="PIRNR000915"/>
    </source>
</evidence>
<keyword evidence="1 5" id="KW-0378">Hydrolase</keyword>
<accession>A0A292PUV8</accession>
<dbReference type="EMBL" id="LN891043">
    <property type="protein sequence ID" value="CUS10571.1"/>
    <property type="molecule type" value="Genomic_DNA"/>
</dbReference>
<dbReference type="Proteomes" id="UP001412239">
    <property type="component" value="Unassembled WGS sequence"/>
</dbReference>
<reference evidence="9" key="1">
    <citation type="submission" date="2015-10" db="EMBL/GenBank/DDBJ databases">
        <authorList>
            <person name="Regsiter A."/>
            <person name="william w."/>
        </authorList>
    </citation>
    <scope>NUCLEOTIDE SEQUENCE</scope>
    <source>
        <strain evidence="9">Montdore</strain>
    </source>
</reference>
<feature type="binding site" evidence="7">
    <location>
        <position position="218"/>
    </location>
    <ligand>
        <name>substrate</name>
    </ligand>
</feature>
<dbReference type="SUPFAM" id="SSF56784">
    <property type="entry name" value="HAD-like"/>
    <property type="match status" value="1"/>
</dbReference>
<dbReference type="EC" id="3.1.3.41" evidence="3 5"/>
<evidence type="ECO:0000256" key="1">
    <source>
        <dbReference type="ARBA" id="ARBA00022801"/>
    </source>
</evidence>
<evidence type="ECO:0000256" key="3">
    <source>
        <dbReference type="ARBA" id="ARBA00066659"/>
    </source>
</evidence>
<dbReference type="InterPro" id="IPR006349">
    <property type="entry name" value="PGP_euk"/>
</dbReference>
<proteinExistence type="predicted"/>
<dbReference type="GO" id="GO:0046872">
    <property type="term" value="F:metal ion binding"/>
    <property type="evidence" value="ECO:0007669"/>
    <property type="project" value="UniProtKB-KW"/>
</dbReference>
<feature type="active site" description="Proton donor" evidence="6">
    <location>
        <position position="28"/>
    </location>
</feature>
<keyword evidence="10" id="KW-1185">Reference proteome</keyword>
<keyword evidence="8" id="KW-0460">Magnesium</keyword>
<feature type="active site" description="Nucleophile" evidence="6">
    <location>
        <position position="26"/>
    </location>
</feature>
<evidence type="ECO:0000256" key="4">
    <source>
        <dbReference type="ARBA" id="ARBA00069197"/>
    </source>
</evidence>
<evidence type="ECO:0000256" key="6">
    <source>
        <dbReference type="PIRSR" id="PIRSR000915-1"/>
    </source>
</evidence>
<evidence type="ECO:0000256" key="7">
    <source>
        <dbReference type="PIRSR" id="PIRSR000915-2"/>
    </source>
</evidence>
<dbReference type="PANTHER" id="PTHR19288:SF46">
    <property type="entry name" value="HALOACID DEHALOGENASE-LIKE HYDROLASE DOMAIN-CONTAINING PROTEIN 2"/>
    <property type="match status" value="1"/>
</dbReference>
<comment type="cofactor">
    <cofactor evidence="8">
        <name>Mg(2+)</name>
        <dbReference type="ChEBI" id="CHEBI:18420"/>
    </cofactor>
    <text evidence="8">Divalent metal ions. Mg(2+) is the most effective.</text>
</comment>
<protein>
    <recommendedName>
        <fullName evidence="4 5">4-nitrophenylphosphatase</fullName>
        <shortName evidence="5">PNPPase</shortName>
        <ecNumber evidence="3 5">3.1.3.41</ecNumber>
    </recommendedName>
</protein>
<comment type="catalytic activity">
    <reaction evidence="2 5">
        <text>4-nitrophenyl phosphate + H2O = 4-nitrophenol + phosphate + H(+)</text>
        <dbReference type="Rhea" id="RHEA:21664"/>
        <dbReference type="ChEBI" id="CHEBI:15377"/>
        <dbReference type="ChEBI" id="CHEBI:15378"/>
        <dbReference type="ChEBI" id="CHEBI:43474"/>
        <dbReference type="ChEBI" id="CHEBI:57917"/>
        <dbReference type="ChEBI" id="CHEBI:61146"/>
        <dbReference type="EC" id="3.1.3.41"/>
    </reaction>
</comment>
<dbReference type="InterPro" id="IPR006357">
    <property type="entry name" value="HAD-SF_hydro_IIA"/>
</dbReference>
<dbReference type="NCBIfam" id="TIGR01460">
    <property type="entry name" value="HAD-SF-IIA"/>
    <property type="match status" value="1"/>
</dbReference>
<keyword evidence="8" id="KW-0479">Metal-binding</keyword>
<dbReference type="Pfam" id="PF13242">
    <property type="entry name" value="Hydrolase_like"/>
    <property type="match status" value="1"/>
</dbReference>
<evidence type="ECO:0000313" key="9">
    <source>
        <dbReference type="EMBL" id="CUS10571.1"/>
    </source>
</evidence>
<dbReference type="InterPro" id="IPR036412">
    <property type="entry name" value="HAD-like_sf"/>
</dbReference>
<sequence length="294" mass="32132">MSPRKLTGKPEELAAFVDKFDIFLFDCDGVLWQGGTLLPRAAETLAHLRSLGKKLLFVTNNSTKSRTAYQKVLQDFGIPCSVDEIFCSSYSSAVYISRVLQLQRDKKVYMIGESGMKEELEAEGISYFSDGSGDIMPEDYDTFGPDESVGVVLCGIDRTISYRKLARAYQYLRNPGTVFLATNMDSTYPTNGKLFPGAGSVSAPLTYMTGRPPLSLGKPSQAMMDAIEGVLKFDRKRACMVGDRLDTDIRFGIEGGLGGTLAVLTGVSTEEEILKEGATVVPDVYLDRLCDILG</sequence>